<feature type="compositionally biased region" description="Low complexity" evidence="8">
    <location>
        <begin position="166"/>
        <end position="181"/>
    </location>
</feature>
<evidence type="ECO:0000256" key="8">
    <source>
        <dbReference type="SAM" id="MobiDB-lite"/>
    </source>
</evidence>
<evidence type="ECO:0000259" key="9">
    <source>
        <dbReference type="PROSITE" id="PS50235"/>
    </source>
</evidence>
<feature type="compositionally biased region" description="Low complexity" evidence="8">
    <location>
        <begin position="601"/>
        <end position="615"/>
    </location>
</feature>
<dbReference type="PANTHER" id="PTHR21646:SF24">
    <property type="entry name" value="UBIQUITIN CARBOXYL-TERMINAL HYDROLASE"/>
    <property type="match status" value="1"/>
</dbReference>
<feature type="region of interest" description="Disordered" evidence="8">
    <location>
        <begin position="596"/>
        <end position="622"/>
    </location>
</feature>
<feature type="compositionally biased region" description="Low complexity" evidence="8">
    <location>
        <begin position="840"/>
        <end position="849"/>
    </location>
</feature>
<feature type="compositionally biased region" description="Acidic residues" evidence="8">
    <location>
        <begin position="182"/>
        <end position="198"/>
    </location>
</feature>
<feature type="region of interest" description="Disordered" evidence="8">
    <location>
        <begin position="415"/>
        <end position="463"/>
    </location>
</feature>
<feature type="compositionally biased region" description="Polar residues" evidence="8">
    <location>
        <begin position="93"/>
        <end position="102"/>
    </location>
</feature>
<feature type="region of interest" description="Disordered" evidence="8">
    <location>
        <begin position="160"/>
        <end position="269"/>
    </location>
</feature>
<comment type="catalytic activity">
    <reaction evidence="1">
        <text>Thiol-dependent hydrolysis of ester, thioester, amide, peptide and isopeptide bonds formed by the C-terminal Gly of ubiquitin (a 76-residue protein attached to proteins as an intracellular targeting signal).</text>
        <dbReference type="EC" id="3.4.19.12"/>
    </reaction>
</comment>
<name>A0ABD3MMY8_9STRA</name>
<dbReference type="SUPFAM" id="SSF54001">
    <property type="entry name" value="Cysteine proteinases"/>
    <property type="match status" value="1"/>
</dbReference>
<evidence type="ECO:0000256" key="4">
    <source>
        <dbReference type="ARBA" id="ARBA00022670"/>
    </source>
</evidence>
<feature type="region of interest" description="Disordered" evidence="8">
    <location>
        <begin position="824"/>
        <end position="849"/>
    </location>
</feature>
<dbReference type="InterPro" id="IPR001394">
    <property type="entry name" value="Peptidase_C19_UCH"/>
</dbReference>
<protein>
    <recommendedName>
        <fullName evidence="3">ubiquitinyl hydrolase 1</fullName>
        <ecNumber evidence="3">3.4.19.12</ecNumber>
    </recommendedName>
</protein>
<accession>A0ABD3MMY8</accession>
<dbReference type="EC" id="3.4.19.12" evidence="3"/>
<feature type="domain" description="USP" evidence="9">
    <location>
        <begin position="1"/>
        <end position="1010"/>
    </location>
</feature>
<evidence type="ECO:0000256" key="1">
    <source>
        <dbReference type="ARBA" id="ARBA00000707"/>
    </source>
</evidence>
<keyword evidence="11" id="KW-1185">Reference proteome</keyword>
<comment type="similarity">
    <text evidence="2">Belongs to the peptidase C19 family.</text>
</comment>
<dbReference type="GO" id="GO:0006508">
    <property type="term" value="P:proteolysis"/>
    <property type="evidence" value="ECO:0007669"/>
    <property type="project" value="UniProtKB-KW"/>
</dbReference>
<keyword evidence="4" id="KW-0645">Protease</keyword>
<dbReference type="AlphaFoldDB" id="A0ABD3MMY8"/>
<dbReference type="Proteomes" id="UP001530315">
    <property type="component" value="Unassembled WGS sequence"/>
</dbReference>
<reference evidence="10 11" key="1">
    <citation type="submission" date="2024-10" db="EMBL/GenBank/DDBJ databases">
        <title>Updated reference genomes for cyclostephanoid diatoms.</title>
        <authorList>
            <person name="Roberts W.R."/>
            <person name="Alverson A.J."/>
        </authorList>
    </citation>
    <scope>NUCLEOTIDE SEQUENCE [LARGE SCALE GENOMIC DNA]</scope>
    <source>
        <strain evidence="10 11">AJA276-08</strain>
    </source>
</reference>
<keyword evidence="6" id="KW-0378">Hydrolase</keyword>
<keyword evidence="7" id="KW-0788">Thiol protease</keyword>
<evidence type="ECO:0000313" key="11">
    <source>
        <dbReference type="Proteomes" id="UP001530315"/>
    </source>
</evidence>
<evidence type="ECO:0000256" key="5">
    <source>
        <dbReference type="ARBA" id="ARBA00022786"/>
    </source>
</evidence>
<dbReference type="EMBL" id="JALLAZ020001842">
    <property type="protein sequence ID" value="KAL3761895.1"/>
    <property type="molecule type" value="Genomic_DNA"/>
</dbReference>
<feature type="region of interest" description="Disordered" evidence="8">
    <location>
        <begin position="86"/>
        <end position="120"/>
    </location>
</feature>
<dbReference type="Gene3D" id="3.90.70.10">
    <property type="entry name" value="Cysteine proteinases"/>
    <property type="match status" value="2"/>
</dbReference>
<proteinExistence type="inferred from homology"/>
<evidence type="ECO:0000313" key="10">
    <source>
        <dbReference type="EMBL" id="KAL3761895.1"/>
    </source>
</evidence>
<dbReference type="InterPro" id="IPR038765">
    <property type="entry name" value="Papain-like_cys_pep_sf"/>
</dbReference>
<dbReference type="PROSITE" id="PS50235">
    <property type="entry name" value="USP_3"/>
    <property type="match status" value="1"/>
</dbReference>
<feature type="compositionally biased region" description="Basic and acidic residues" evidence="8">
    <location>
        <begin position="202"/>
        <end position="213"/>
    </location>
</feature>
<keyword evidence="5" id="KW-0833">Ubl conjugation pathway</keyword>
<feature type="compositionally biased region" description="Acidic residues" evidence="8">
    <location>
        <begin position="232"/>
        <end position="257"/>
    </location>
</feature>
<dbReference type="PANTHER" id="PTHR21646">
    <property type="entry name" value="UBIQUITIN CARBOXYL-TERMINAL HYDROLASE"/>
    <property type="match status" value="1"/>
</dbReference>
<sequence length="1102" mass="120707">MNSTLQCLAHTPPLRDYFLSGRYVNDLNVENRLGTGGEMANEFANLLGEMWGECEDGDGGGGVSTTASAIEAAGGGILQSSRTYSPGNGGSYHASTNSSLSYNGYAAGGGGEEEEEARDDVPPLTALGRHAPRFVGYDQHDSQELCAYVLDALHEDTNRVGANRRTTTTTTTTTTGPCGSESEGEGKEEEDEEEDDGIASDRAWEERRAREDSEVSGYFLGQVKSRLMCPNDDGDGDDDDDDDAAVEEEEEEEEEEVGGGTGRRRRRRRCGRVSTTFDPCMYLSLPIPGGTDRIVKVTYVPLPTQTASSSSSSGSVGAGVGAFEFSVKLNKNSTIGALRSRIVEMANEMTSTSTSSGGSSLEEVDVVLADVFQHKVWSYYDDMDHSIDGIKDNDVTYAYQLYPLRRVKEEVLAYRDQRQQQQQQRDNDSRHSIISDAGGCNGKVREEDGDSTKPNSFPSSSSSLLLLGSETRAALDRNDGWETRLMQTFLVRPNSIIHLLNKSRSSHEDRCDFYRKLLTFIQKCKSCSDANDDSNTKSSIATTAASSSLLQETSTLEEVSHMSSQFKGVRTPRDLAVLEYCASKYLSHVSRLKNGSYGAPSNDSSSSSSLANNDNDSNEDIIDDANENGLVVQIKIKKCEPSMLNGYGINNAFSTSSYASNCSWKVVGDAPIVVRISPTLTVMDLRRLLGRHLSRALKLNGHDHHHNDDLDAPSQLSPEMSIMRQVAISYESSDRGGSRSRYFNSGSVGDGTTELGSVTTDHYPTNGNAAKQPPPFAKSNDDKEKKFVASLVGKGSGAIIMSWPSHLNDVLDESVLSAKEEFLTREQRKEKEKEEEEAEGAISSSSTSSSRVMKKKRGVSIMDCIEKFCELEQLDESDMWYCNKCKEHVRAWKQVSLCRTPPILIVHLKRFHYSSTTHRRDKIDTLIDFPLTGLDLRGIVKHKWEDGQEPIYDCYAVSNHFGGLGGGHYTAYARADDGVWCNFDDSRVTTVVDESEVVSSAAYCLYYKRKDVGSVAADHDAMTEENVGRNFPHRCRLLPVSPSASPCNEVDEGSLSPVGQSFHMEVDNNGDDTVSAVGSTCSYATPVATLNDSDDEMANGQW</sequence>
<comment type="caution">
    <text evidence="10">The sequence shown here is derived from an EMBL/GenBank/DDBJ whole genome shotgun (WGS) entry which is preliminary data.</text>
</comment>
<dbReference type="InterPro" id="IPR050185">
    <property type="entry name" value="Ub_carboxyl-term_hydrolase"/>
</dbReference>
<organism evidence="10 11">
    <name type="scientific">Stephanodiscus triporus</name>
    <dbReference type="NCBI Taxonomy" id="2934178"/>
    <lineage>
        <taxon>Eukaryota</taxon>
        <taxon>Sar</taxon>
        <taxon>Stramenopiles</taxon>
        <taxon>Ochrophyta</taxon>
        <taxon>Bacillariophyta</taxon>
        <taxon>Coscinodiscophyceae</taxon>
        <taxon>Thalassiosirophycidae</taxon>
        <taxon>Stephanodiscales</taxon>
        <taxon>Stephanodiscaceae</taxon>
        <taxon>Stephanodiscus</taxon>
    </lineage>
</organism>
<evidence type="ECO:0000256" key="2">
    <source>
        <dbReference type="ARBA" id="ARBA00009085"/>
    </source>
</evidence>
<dbReference type="GO" id="GO:0004843">
    <property type="term" value="F:cysteine-type deubiquitinase activity"/>
    <property type="evidence" value="ECO:0007669"/>
    <property type="project" value="UniProtKB-EC"/>
</dbReference>
<dbReference type="Pfam" id="PF00443">
    <property type="entry name" value="UCH"/>
    <property type="match status" value="1"/>
</dbReference>
<dbReference type="CDD" id="cd02674">
    <property type="entry name" value="Peptidase_C19R"/>
    <property type="match status" value="1"/>
</dbReference>
<gene>
    <name evidence="10" type="ORF">ACHAW5_006124</name>
</gene>
<evidence type="ECO:0000256" key="6">
    <source>
        <dbReference type="ARBA" id="ARBA00022801"/>
    </source>
</evidence>
<evidence type="ECO:0000256" key="7">
    <source>
        <dbReference type="ARBA" id="ARBA00022807"/>
    </source>
</evidence>
<dbReference type="InterPro" id="IPR028889">
    <property type="entry name" value="USP"/>
</dbReference>
<evidence type="ECO:0000256" key="3">
    <source>
        <dbReference type="ARBA" id="ARBA00012759"/>
    </source>
</evidence>